<dbReference type="PANTHER" id="PTHR11360:SF319">
    <property type="entry name" value="MAJOR FACILITATOR SUPERFAMILY (MFS) PROFILE DOMAIN-CONTAINING PROTEIN"/>
    <property type="match status" value="1"/>
</dbReference>
<gene>
    <name evidence="4" type="ORF">BDV34DRAFT_219518</name>
</gene>
<dbReference type="SUPFAM" id="SSF103473">
    <property type="entry name" value="MFS general substrate transporter"/>
    <property type="match status" value="1"/>
</dbReference>
<dbReference type="VEuPathDB" id="FungiDB:BDV34DRAFT_219518"/>
<feature type="transmembrane region" description="Helical" evidence="3">
    <location>
        <begin position="127"/>
        <end position="146"/>
    </location>
</feature>
<sequence length="230" mass="24993">MTCAVGGQGRRYAVSTLTEISNSRIIPIRPSERWSSPAQEELSSPANLAGAFASAHSQCSVFCFPHVQLCGLVSHHAKKDIVLWSGFRNLLFLGMVLSNFFLVTSLFIPMFYLPTYAERAHGMPQQLSLYLVAMLTGGSFFGRIVLGMAADRLFDRLNVLGVSGLATGIMCFCWTRAHSVGAIIVFFITHDFTSGAAVSKLSACFAQIPKDRVALGHILGWACSVQRLGL</sequence>
<dbReference type="InterPro" id="IPR050327">
    <property type="entry name" value="Proton-linked_MCT"/>
</dbReference>
<comment type="subcellular location">
    <subcellularLocation>
        <location evidence="1">Membrane</location>
        <topology evidence="1">Multi-pass membrane protein</topology>
    </subcellularLocation>
</comment>
<dbReference type="PANTHER" id="PTHR11360">
    <property type="entry name" value="MONOCARBOXYLATE TRANSPORTER"/>
    <property type="match status" value="1"/>
</dbReference>
<evidence type="ECO:0000256" key="3">
    <source>
        <dbReference type="SAM" id="Phobius"/>
    </source>
</evidence>
<keyword evidence="3" id="KW-0472">Membrane</keyword>
<dbReference type="Gene3D" id="1.20.1250.20">
    <property type="entry name" value="MFS general substrate transporter like domains"/>
    <property type="match status" value="1"/>
</dbReference>
<evidence type="ECO:0000256" key="2">
    <source>
        <dbReference type="ARBA" id="ARBA00006727"/>
    </source>
</evidence>
<dbReference type="GO" id="GO:0022857">
    <property type="term" value="F:transmembrane transporter activity"/>
    <property type="evidence" value="ECO:0007669"/>
    <property type="project" value="InterPro"/>
</dbReference>
<keyword evidence="5" id="KW-1185">Reference proteome</keyword>
<dbReference type="GO" id="GO:0016020">
    <property type="term" value="C:membrane"/>
    <property type="evidence" value="ECO:0007669"/>
    <property type="project" value="UniProtKB-SubCell"/>
</dbReference>
<reference evidence="4 5" key="1">
    <citation type="submission" date="2019-04" db="EMBL/GenBank/DDBJ databases">
        <title>Fungal friends and foes A comparative genomics study of 23 Aspergillus species from section Flavi.</title>
        <authorList>
            <consortium name="DOE Joint Genome Institute"/>
            <person name="Kjaerbolling I."/>
            <person name="Vesth T.C."/>
            <person name="Frisvad J.C."/>
            <person name="Nybo J.L."/>
            <person name="Theobald S."/>
            <person name="Kildgaard S."/>
            <person name="Petersen T.I."/>
            <person name="Kuo A."/>
            <person name="Sato A."/>
            <person name="Lyhne E.K."/>
            <person name="Kogle M.E."/>
            <person name="Wiebenga A."/>
            <person name="Kun R.S."/>
            <person name="Lubbers R.J."/>
            <person name="Makela M.R."/>
            <person name="Barry K."/>
            <person name="Chovatia M."/>
            <person name="Clum A."/>
            <person name="Daum C."/>
            <person name="Haridas S."/>
            <person name="He G."/>
            <person name="LaButti K."/>
            <person name="Lipzen A."/>
            <person name="Mondo S."/>
            <person name="Pangilinan J."/>
            <person name="Riley R."/>
            <person name="Salamov A."/>
            <person name="Simmons B.A."/>
            <person name="Magnuson J.K."/>
            <person name="Henrissat B."/>
            <person name="Mortensen U.H."/>
            <person name="Larsen T.O."/>
            <person name="De vries R.P."/>
            <person name="Grigoriev I.V."/>
            <person name="Machida M."/>
            <person name="Baker S.E."/>
            <person name="Andersen M.R."/>
        </authorList>
    </citation>
    <scope>NUCLEOTIDE SEQUENCE [LARGE SCALE GENOMIC DNA]</scope>
    <source>
        <strain evidence="4 5">CBS 117618</strain>
    </source>
</reference>
<comment type="similarity">
    <text evidence="2">Belongs to the major facilitator superfamily. Monocarboxylate porter (TC 2.A.1.13) family.</text>
</comment>
<dbReference type="InterPro" id="IPR036259">
    <property type="entry name" value="MFS_trans_sf"/>
</dbReference>
<dbReference type="EMBL" id="ML734938">
    <property type="protein sequence ID" value="KAB8211563.1"/>
    <property type="molecule type" value="Genomic_DNA"/>
</dbReference>
<dbReference type="Proteomes" id="UP000326532">
    <property type="component" value="Unassembled WGS sequence"/>
</dbReference>
<protein>
    <submittedName>
        <fullName evidence="4">Major facilitator superfamily domain-containing protein</fullName>
    </submittedName>
</protein>
<keyword evidence="3" id="KW-1133">Transmembrane helix</keyword>
<dbReference type="Pfam" id="PF07690">
    <property type="entry name" value="MFS_1"/>
    <property type="match status" value="1"/>
</dbReference>
<keyword evidence="3" id="KW-0812">Transmembrane</keyword>
<feature type="transmembrane region" description="Helical" evidence="3">
    <location>
        <begin position="90"/>
        <end position="112"/>
    </location>
</feature>
<organism evidence="4 5">
    <name type="scientific">Aspergillus parasiticus</name>
    <dbReference type="NCBI Taxonomy" id="5067"/>
    <lineage>
        <taxon>Eukaryota</taxon>
        <taxon>Fungi</taxon>
        <taxon>Dikarya</taxon>
        <taxon>Ascomycota</taxon>
        <taxon>Pezizomycotina</taxon>
        <taxon>Eurotiomycetes</taxon>
        <taxon>Eurotiomycetidae</taxon>
        <taxon>Eurotiales</taxon>
        <taxon>Aspergillaceae</taxon>
        <taxon>Aspergillus</taxon>
        <taxon>Aspergillus subgen. Circumdati</taxon>
    </lineage>
</organism>
<dbReference type="AlphaFoldDB" id="A0A5N6E481"/>
<accession>A0A5N6E481</accession>
<proteinExistence type="inferred from homology"/>
<evidence type="ECO:0000313" key="5">
    <source>
        <dbReference type="Proteomes" id="UP000326532"/>
    </source>
</evidence>
<dbReference type="InterPro" id="IPR011701">
    <property type="entry name" value="MFS"/>
</dbReference>
<evidence type="ECO:0000313" key="4">
    <source>
        <dbReference type="EMBL" id="KAB8211563.1"/>
    </source>
</evidence>
<evidence type="ECO:0000256" key="1">
    <source>
        <dbReference type="ARBA" id="ARBA00004141"/>
    </source>
</evidence>
<name>A0A5N6E481_ASPPA</name>